<protein>
    <submittedName>
        <fullName evidence="3">Uncharacterized protein</fullName>
    </submittedName>
</protein>
<gene>
    <name evidence="3" type="ORF">BJG266_LOCUS18547</name>
    <name evidence="4" type="ORF">QVE165_LOCUS19282</name>
</gene>
<evidence type="ECO:0000313" key="6">
    <source>
        <dbReference type="Proteomes" id="UP000663877"/>
    </source>
</evidence>
<keyword evidence="2" id="KW-0472">Membrane</keyword>
<evidence type="ECO:0000256" key="2">
    <source>
        <dbReference type="SAM" id="Phobius"/>
    </source>
</evidence>
<dbReference type="Proteomes" id="UP000663832">
    <property type="component" value="Unassembled WGS sequence"/>
</dbReference>
<evidence type="ECO:0000313" key="4">
    <source>
        <dbReference type="EMBL" id="CAF1082086.1"/>
    </source>
</evidence>
<reference evidence="3" key="1">
    <citation type="submission" date="2021-02" db="EMBL/GenBank/DDBJ databases">
        <authorList>
            <person name="Nowell W R."/>
        </authorList>
    </citation>
    <scope>NUCLEOTIDE SEQUENCE</scope>
</reference>
<dbReference type="AlphaFoldDB" id="A0A814KCX2"/>
<proteinExistence type="predicted"/>
<sequence length="343" mass="36141">MNNINPKIRLSVWDAVDNNVNNQPKSEQVDKQPPSTKNASTPRHVKVNMNDIANVSKKNPRKGGLCIKCCLAFLILLLIIAAGVVPAVVIIILKSDITTTTVATTTIACVSGLTATSSGACVNTQIDFNNCGSVGYVCSSNYTSCSGGLCSTTPAVMLSGAIGVPGFNSSISSIDDAITLVTLPLNITLFNYTTNNITVSSNGVICLGICSADYSNGNLSSSSFGGPTVFGFWDDLFITTGTSQAIYYAVSGTAPNRITTFEFYESSYASSTQYYHFQVIFYENLPNIVKCFYFDMSDGGASATIGIQASASGPSVTYSVDQANAVAYNTSLIFNTNTGTFTG</sequence>
<feature type="transmembrane region" description="Helical" evidence="2">
    <location>
        <begin position="65"/>
        <end position="93"/>
    </location>
</feature>
<dbReference type="EMBL" id="CAJNOM010000117">
    <property type="protein sequence ID" value="CAF1082086.1"/>
    <property type="molecule type" value="Genomic_DNA"/>
</dbReference>
<keyword evidence="2" id="KW-1133">Transmembrane helix</keyword>
<keyword evidence="5" id="KW-1185">Reference proteome</keyword>
<accession>A0A814KCX2</accession>
<evidence type="ECO:0000313" key="3">
    <source>
        <dbReference type="EMBL" id="CAF1049805.1"/>
    </source>
</evidence>
<evidence type="ECO:0000256" key="1">
    <source>
        <dbReference type="SAM" id="MobiDB-lite"/>
    </source>
</evidence>
<name>A0A814KCX2_9BILA</name>
<dbReference type="Proteomes" id="UP000663877">
    <property type="component" value="Unassembled WGS sequence"/>
</dbReference>
<evidence type="ECO:0000313" key="5">
    <source>
        <dbReference type="Proteomes" id="UP000663832"/>
    </source>
</evidence>
<keyword evidence="2" id="KW-0812">Transmembrane</keyword>
<organism evidence="3 6">
    <name type="scientific">Adineta steineri</name>
    <dbReference type="NCBI Taxonomy" id="433720"/>
    <lineage>
        <taxon>Eukaryota</taxon>
        <taxon>Metazoa</taxon>
        <taxon>Spiralia</taxon>
        <taxon>Gnathifera</taxon>
        <taxon>Rotifera</taxon>
        <taxon>Eurotatoria</taxon>
        <taxon>Bdelloidea</taxon>
        <taxon>Adinetida</taxon>
        <taxon>Adinetidae</taxon>
        <taxon>Adineta</taxon>
    </lineage>
</organism>
<dbReference type="EMBL" id="CAJNOI010000095">
    <property type="protein sequence ID" value="CAF1049805.1"/>
    <property type="molecule type" value="Genomic_DNA"/>
</dbReference>
<feature type="region of interest" description="Disordered" evidence="1">
    <location>
        <begin position="21"/>
        <end position="42"/>
    </location>
</feature>
<comment type="caution">
    <text evidence="3">The sequence shown here is derived from an EMBL/GenBank/DDBJ whole genome shotgun (WGS) entry which is preliminary data.</text>
</comment>
<dbReference type="OrthoDB" id="3933935at2759"/>